<dbReference type="WBParaSite" id="SRDH1_68680.1">
    <property type="protein sequence ID" value="SRDH1_68680.1"/>
    <property type="gene ID" value="SRDH1_68680"/>
</dbReference>
<keyword evidence="2" id="KW-0238">DNA-binding</keyword>
<keyword evidence="4" id="KW-0732">Signal</keyword>
<dbReference type="SUPFAM" id="SSF55945">
    <property type="entry name" value="TATA-box binding protein-like"/>
    <property type="match status" value="1"/>
</dbReference>
<feature type="chain" id="PRO_5041718147" description="TATA-box-binding protein" evidence="4">
    <location>
        <begin position="22"/>
        <end position="62"/>
    </location>
</feature>
<dbReference type="Gene3D" id="3.30.310.10">
    <property type="entry name" value="TATA-Binding Protein"/>
    <property type="match status" value="1"/>
</dbReference>
<dbReference type="Pfam" id="PF00352">
    <property type="entry name" value="TBP"/>
    <property type="match status" value="1"/>
</dbReference>
<organism evidence="5 6">
    <name type="scientific">Schistosoma rodhaini</name>
    <dbReference type="NCBI Taxonomy" id="6188"/>
    <lineage>
        <taxon>Eukaryota</taxon>
        <taxon>Metazoa</taxon>
        <taxon>Spiralia</taxon>
        <taxon>Lophotrochozoa</taxon>
        <taxon>Platyhelminthes</taxon>
        <taxon>Trematoda</taxon>
        <taxon>Digenea</taxon>
        <taxon>Strigeidida</taxon>
        <taxon>Schistosomatoidea</taxon>
        <taxon>Schistosomatidae</taxon>
        <taxon>Schistosoma</taxon>
    </lineage>
</organism>
<dbReference type="GO" id="GO:0003677">
    <property type="term" value="F:DNA binding"/>
    <property type="evidence" value="ECO:0007669"/>
    <property type="project" value="UniProtKB-KW"/>
</dbReference>
<comment type="similarity">
    <text evidence="1">Belongs to the TBP family.</text>
</comment>
<keyword evidence="5" id="KW-1185">Reference proteome</keyword>
<feature type="signal peptide" evidence="4">
    <location>
        <begin position="1"/>
        <end position="21"/>
    </location>
</feature>
<dbReference type="Proteomes" id="UP000050792">
    <property type="component" value="Unassembled WGS sequence"/>
</dbReference>
<evidence type="ECO:0008006" key="7">
    <source>
        <dbReference type="Google" id="ProtNLM"/>
    </source>
</evidence>
<dbReference type="InterPro" id="IPR000814">
    <property type="entry name" value="TBP"/>
</dbReference>
<evidence type="ECO:0000256" key="4">
    <source>
        <dbReference type="SAM" id="SignalP"/>
    </source>
</evidence>
<accession>A0AA85G0X5</accession>
<name>A0AA85G0X5_9TREM</name>
<dbReference type="AlphaFoldDB" id="A0AA85G0X5"/>
<protein>
    <recommendedName>
        <fullName evidence="7">TATA-box-binding protein</fullName>
    </recommendedName>
</protein>
<evidence type="ECO:0000256" key="2">
    <source>
        <dbReference type="ARBA" id="ARBA00023125"/>
    </source>
</evidence>
<reference evidence="6" key="2">
    <citation type="submission" date="2023-11" db="UniProtKB">
        <authorList>
            <consortium name="WormBaseParasite"/>
        </authorList>
    </citation>
    <scope>IDENTIFICATION</scope>
</reference>
<dbReference type="InterPro" id="IPR012295">
    <property type="entry name" value="TBP_dom_sf"/>
</dbReference>
<evidence type="ECO:0000313" key="6">
    <source>
        <dbReference type="WBParaSite" id="SRDH1_68680.1"/>
    </source>
</evidence>
<evidence type="ECO:0000256" key="3">
    <source>
        <dbReference type="ARBA" id="ARBA00023163"/>
    </source>
</evidence>
<sequence>MTKPKIVLLVFVSGKIVLTGAKVREEIYEAFNNIYPILKNFKKSDKDPRALTSSSNYMHPLT</sequence>
<proteinExistence type="inferred from homology"/>
<reference evidence="5" key="1">
    <citation type="submission" date="2022-06" db="EMBL/GenBank/DDBJ databases">
        <authorList>
            <person name="Berger JAMES D."/>
            <person name="Berger JAMES D."/>
        </authorList>
    </citation>
    <scope>NUCLEOTIDE SEQUENCE [LARGE SCALE GENOMIC DNA]</scope>
</reference>
<keyword evidence="3" id="KW-0804">Transcription</keyword>
<evidence type="ECO:0000256" key="1">
    <source>
        <dbReference type="ARBA" id="ARBA00005560"/>
    </source>
</evidence>
<dbReference type="GO" id="GO:0006352">
    <property type="term" value="P:DNA-templated transcription initiation"/>
    <property type="evidence" value="ECO:0007669"/>
    <property type="project" value="InterPro"/>
</dbReference>
<dbReference type="PANTHER" id="PTHR10126">
    <property type="entry name" value="TATA-BOX BINDING PROTEIN"/>
    <property type="match status" value="1"/>
</dbReference>
<evidence type="ECO:0000313" key="5">
    <source>
        <dbReference type="Proteomes" id="UP000050792"/>
    </source>
</evidence>